<proteinExistence type="predicted"/>
<name>A0A1M7JBD1_9RHOB</name>
<keyword evidence="4" id="KW-1185">Reference proteome</keyword>
<feature type="domain" description="Thiol:disulfide interchange protein DsbD N-terminal" evidence="2">
    <location>
        <begin position="40"/>
        <end position="140"/>
    </location>
</feature>
<feature type="signal peptide" evidence="1">
    <location>
        <begin position="1"/>
        <end position="24"/>
    </location>
</feature>
<evidence type="ECO:0000313" key="3">
    <source>
        <dbReference type="EMBL" id="SHM49797.1"/>
    </source>
</evidence>
<sequence>MITRILVLLALLCGPVSLAPMARADSSMIEARILTGWRQDDGSHVAALQLSMLDGWKTYWRAPGDAGIPPRFDWAGSENLAAVQITWPTPRSIDQGGLRTIGYSDTVIWPLTLTPARAGQPITLAGKIELGVCKDICVPVTLILSQDLPKATQRDPRIVSALAARPYSAQEAGVTSVRCSVSPVEGGLRLRADVKLPHTGGEEIAVIETSNPAIWVAQAATTRHNGTLSAETEMYHVEGGAFALDRSGLRITVIGDNQAVDIQGCPSK</sequence>
<dbReference type="Pfam" id="PF11412">
    <property type="entry name" value="DsbD_N"/>
    <property type="match status" value="1"/>
</dbReference>
<dbReference type="InterPro" id="IPR028250">
    <property type="entry name" value="DsbDN"/>
</dbReference>
<evidence type="ECO:0000259" key="2">
    <source>
        <dbReference type="Pfam" id="PF11412"/>
    </source>
</evidence>
<gene>
    <name evidence="3" type="ORF">SAMN05443432_108102</name>
</gene>
<protein>
    <submittedName>
        <fullName evidence="3">Disulphide bond corrector protein DsbC</fullName>
    </submittedName>
</protein>
<dbReference type="Proteomes" id="UP000322545">
    <property type="component" value="Unassembled WGS sequence"/>
</dbReference>
<reference evidence="3 4" key="1">
    <citation type="submission" date="2016-11" db="EMBL/GenBank/DDBJ databases">
        <authorList>
            <person name="Varghese N."/>
            <person name="Submissions S."/>
        </authorList>
    </citation>
    <scope>NUCLEOTIDE SEQUENCE [LARGE SCALE GENOMIC DNA]</scope>
    <source>
        <strain evidence="3 4">DSM 28249</strain>
    </source>
</reference>
<dbReference type="EMBL" id="FRCB01000008">
    <property type="protein sequence ID" value="SHM49797.1"/>
    <property type="molecule type" value="Genomic_DNA"/>
</dbReference>
<dbReference type="RefSeq" id="WP_149780335.1">
    <property type="nucleotide sequence ID" value="NZ_FRCB01000008.1"/>
</dbReference>
<feature type="chain" id="PRO_5009927169" evidence="1">
    <location>
        <begin position="25"/>
        <end position="268"/>
    </location>
</feature>
<accession>A0A1M7JBD1</accession>
<keyword evidence="1" id="KW-0732">Signal</keyword>
<organism evidence="3 4">
    <name type="scientific">Roseovarius litoreus</name>
    <dbReference type="NCBI Taxonomy" id="1155722"/>
    <lineage>
        <taxon>Bacteria</taxon>
        <taxon>Pseudomonadati</taxon>
        <taxon>Pseudomonadota</taxon>
        <taxon>Alphaproteobacteria</taxon>
        <taxon>Rhodobacterales</taxon>
        <taxon>Roseobacteraceae</taxon>
        <taxon>Roseovarius</taxon>
    </lineage>
</organism>
<evidence type="ECO:0000256" key="1">
    <source>
        <dbReference type="SAM" id="SignalP"/>
    </source>
</evidence>
<dbReference type="AlphaFoldDB" id="A0A1M7JBD1"/>
<evidence type="ECO:0000313" key="4">
    <source>
        <dbReference type="Proteomes" id="UP000322545"/>
    </source>
</evidence>